<protein>
    <submittedName>
        <fullName evidence="2">Uncharacterized protein</fullName>
    </submittedName>
</protein>
<evidence type="ECO:0000313" key="2">
    <source>
        <dbReference type="EMBL" id="TNN68044.1"/>
    </source>
</evidence>
<organism evidence="2 3">
    <name type="scientific">Liparis tanakae</name>
    <name type="common">Tanaka's snailfish</name>
    <dbReference type="NCBI Taxonomy" id="230148"/>
    <lineage>
        <taxon>Eukaryota</taxon>
        <taxon>Metazoa</taxon>
        <taxon>Chordata</taxon>
        <taxon>Craniata</taxon>
        <taxon>Vertebrata</taxon>
        <taxon>Euteleostomi</taxon>
        <taxon>Actinopterygii</taxon>
        <taxon>Neopterygii</taxon>
        <taxon>Teleostei</taxon>
        <taxon>Neoteleostei</taxon>
        <taxon>Acanthomorphata</taxon>
        <taxon>Eupercaria</taxon>
        <taxon>Perciformes</taxon>
        <taxon>Cottioidei</taxon>
        <taxon>Cottales</taxon>
        <taxon>Liparidae</taxon>
        <taxon>Liparis</taxon>
    </lineage>
</organism>
<feature type="region of interest" description="Disordered" evidence="1">
    <location>
        <begin position="340"/>
        <end position="359"/>
    </location>
</feature>
<feature type="compositionally biased region" description="Basic and acidic residues" evidence="1">
    <location>
        <begin position="340"/>
        <end position="350"/>
    </location>
</feature>
<accession>A0A4Z2HSR2</accession>
<name>A0A4Z2HSR2_9TELE</name>
<comment type="caution">
    <text evidence="2">The sequence shown here is derived from an EMBL/GenBank/DDBJ whole genome shotgun (WGS) entry which is preliminary data.</text>
</comment>
<sequence length="359" mass="39044">MKRDEHPREKEKNEQKRSFPRSPGEDLPGLVSVLQPGAVGDALRRRLHQQLPGEPAARRGGVALWPLLLLPVAPPLLVFHQRRQITRRALPVAGGGAVVAVRLRALPPRPSVLQIDVGLQEHGVGVLLHGGLDLRLRLVEHGGIHVKLGHAVSDEGLGGRFDLPGHDAAVVQDVFLIDGLRQLDLLLLVALGGFQFAEAAAGEPEVQHVAARLLPEEHPEQVDALLVVQEGVERLRPLHVRRRRRGAALRLVAEVQVRPPGRGHRRLAFEALALGGEARHAVLASIAAHQLTLLPRDGRSGRVLGEAASQVCGVVPCVAYAHSPGIHKARGCGARAARRSDRYSRRCRERPGKKRRNDI</sequence>
<dbReference type="EMBL" id="SRLO01000195">
    <property type="protein sequence ID" value="TNN68044.1"/>
    <property type="molecule type" value="Genomic_DNA"/>
</dbReference>
<evidence type="ECO:0000313" key="3">
    <source>
        <dbReference type="Proteomes" id="UP000314294"/>
    </source>
</evidence>
<feature type="region of interest" description="Disordered" evidence="1">
    <location>
        <begin position="1"/>
        <end position="29"/>
    </location>
</feature>
<keyword evidence="3" id="KW-1185">Reference proteome</keyword>
<reference evidence="2 3" key="1">
    <citation type="submission" date="2019-03" db="EMBL/GenBank/DDBJ databases">
        <title>First draft genome of Liparis tanakae, snailfish: a comprehensive survey of snailfish specific genes.</title>
        <authorList>
            <person name="Kim W."/>
            <person name="Song I."/>
            <person name="Jeong J.-H."/>
            <person name="Kim D."/>
            <person name="Kim S."/>
            <person name="Ryu S."/>
            <person name="Song J.Y."/>
            <person name="Lee S.K."/>
        </authorList>
    </citation>
    <scope>NUCLEOTIDE SEQUENCE [LARGE SCALE GENOMIC DNA]</scope>
    <source>
        <tissue evidence="2">Muscle</tissue>
    </source>
</reference>
<evidence type="ECO:0000256" key="1">
    <source>
        <dbReference type="SAM" id="MobiDB-lite"/>
    </source>
</evidence>
<feature type="compositionally biased region" description="Basic and acidic residues" evidence="1">
    <location>
        <begin position="1"/>
        <end position="17"/>
    </location>
</feature>
<dbReference type="AlphaFoldDB" id="A0A4Z2HSR2"/>
<gene>
    <name evidence="2" type="ORF">EYF80_021689</name>
</gene>
<dbReference type="Proteomes" id="UP000314294">
    <property type="component" value="Unassembled WGS sequence"/>
</dbReference>
<proteinExistence type="predicted"/>